<evidence type="ECO:0000313" key="2">
    <source>
        <dbReference type="EMBL" id="TDD70908.1"/>
    </source>
</evidence>
<dbReference type="EMBL" id="SMLB01000007">
    <property type="protein sequence ID" value="TDD70908.1"/>
    <property type="molecule type" value="Genomic_DNA"/>
</dbReference>
<proteinExistence type="predicted"/>
<reference evidence="2 3" key="1">
    <citation type="submission" date="2019-02" db="EMBL/GenBank/DDBJ databases">
        <title>Draft genome sequences of novel Actinobacteria.</title>
        <authorList>
            <person name="Sahin N."/>
            <person name="Ay H."/>
            <person name="Saygin H."/>
        </authorList>
    </citation>
    <scope>NUCLEOTIDE SEQUENCE [LARGE SCALE GENOMIC DNA]</scope>
    <source>
        <strain evidence="2 3">8K307</strain>
    </source>
</reference>
<keyword evidence="3" id="KW-1185">Reference proteome</keyword>
<dbReference type="Pfam" id="PF02746">
    <property type="entry name" value="MR_MLE_N"/>
    <property type="match status" value="1"/>
</dbReference>
<dbReference type="Gene3D" id="3.30.390.10">
    <property type="entry name" value="Enolase-like, N-terminal domain"/>
    <property type="match status" value="1"/>
</dbReference>
<evidence type="ECO:0000313" key="3">
    <source>
        <dbReference type="Proteomes" id="UP000295217"/>
    </source>
</evidence>
<evidence type="ECO:0000259" key="1">
    <source>
        <dbReference type="Pfam" id="PF02746"/>
    </source>
</evidence>
<sequence length="58" mass="6168">MTAIQTAEVVVTSPDRNFVTLKLTTDDGLTGLGDATLNGRELAVVSYLRDHVVPLLIG</sequence>
<dbReference type="AlphaFoldDB" id="A0A4R5AEF8"/>
<dbReference type="Proteomes" id="UP000295217">
    <property type="component" value="Unassembled WGS sequence"/>
</dbReference>
<accession>A0A4R5AEF8</accession>
<dbReference type="InterPro" id="IPR013341">
    <property type="entry name" value="Mandelate_racemase_N_dom"/>
</dbReference>
<feature type="non-terminal residue" evidence="2">
    <location>
        <position position="58"/>
    </location>
</feature>
<dbReference type="InterPro" id="IPR029017">
    <property type="entry name" value="Enolase-like_N"/>
</dbReference>
<organism evidence="2 3">
    <name type="scientific">Jiangella aurantiaca</name>
    <dbReference type="NCBI Taxonomy" id="2530373"/>
    <lineage>
        <taxon>Bacteria</taxon>
        <taxon>Bacillati</taxon>
        <taxon>Actinomycetota</taxon>
        <taxon>Actinomycetes</taxon>
        <taxon>Jiangellales</taxon>
        <taxon>Jiangellaceae</taxon>
        <taxon>Jiangella</taxon>
    </lineage>
</organism>
<protein>
    <submittedName>
        <fullName evidence="2">Bifunctional D-altronate/D-mannonate dehydratase</fullName>
    </submittedName>
</protein>
<name>A0A4R5AEF8_9ACTN</name>
<comment type="caution">
    <text evidence="2">The sequence shown here is derived from an EMBL/GenBank/DDBJ whole genome shotgun (WGS) entry which is preliminary data.</text>
</comment>
<dbReference type="SUPFAM" id="SSF54826">
    <property type="entry name" value="Enolase N-terminal domain-like"/>
    <property type="match status" value="1"/>
</dbReference>
<gene>
    <name evidence="2" type="ORF">E1262_07170</name>
</gene>
<feature type="domain" description="Mandelate racemase/muconate lactonizing enzyme N-terminal" evidence="1">
    <location>
        <begin position="11"/>
        <end position="58"/>
    </location>
</feature>